<feature type="compositionally biased region" description="Gly residues" evidence="4">
    <location>
        <begin position="351"/>
        <end position="362"/>
    </location>
</feature>
<dbReference type="SUPFAM" id="SSF55120">
    <property type="entry name" value="Pseudouridine synthase"/>
    <property type="match status" value="1"/>
</dbReference>
<sequence length="935" mass="102588">MSTPSADITQKRPAEDEVSLGDAERINAKRSRVEDEEVIVSTALEDVQSAVNSELTSTHIPKAEIGNSIVPIPTADTEAITTTATAMATNILQSESTPARTSTFNSGPGPTDHLNASHRRLPEPVSRLGLKPKLPMLPPSLELVTGIKIDLEERRGFVGEEECGIRGFAGRGVKGVKGVIKQRFTDFIVNEVGLDGRVVHLKDIGKPTEPTTASASNAKGKEKLSEEAAANAASSIEAGPQAEETPLPENLQSLPSHKLWTGTTAAKLRPHLSDETIIALHALLVEGKDPPPKSDAGWGGSRKSTALVGDNEEDAMNAAGGGEEPKDQGQRGGRGGRGQGRDRGRGRGGRGGRGGGRSGGGWAAEDDREVLSQPIISKEERTAAHQMLRELFNGLFESSSKEVKGETGHRLVIKWASGNRGGRQDRRQDSSQGKLPQYIHFTLHKSNRETMDALNHLGRLFNASPKDLTVCGTKDKRAVTVQRVCLRRNGRNLQAVWKAANGVRQGWKDEAKALGERGDRGVRIGDLSYDDRYLELGMLKGNQFVITLRNVQAESKEEIDKTLTSVRDRGFINFYGMQRFGTSSMPTHITGLMILRSKWSQAVDSLLGLREGEHPDCTVARLAWLEDGDYMKALELMPRRGVAERCIWEHWKKMGRTEDKLGALACIPRNLRTMYVHAYQSYVWNLVVSERIKMSATEPLVGDLVFVDAAAKAEGDEPDLDAIPAHAKDKRGKPVRKWQTSSSPDVKQLTEGDLPNYSIFDVVVPLPGFDIEYPSGAVGELYEKMLKADGLDPHRMRREQREYSLPGSYRRMVSRPLALTWSHIQYTDPDIALVQSDEDAILGLNPPAPNDPEGKFQALKIELTLGASTYATMVLREVTREETSTWHQIGKTLQGEDREWKGSGKEKEGEEAGEGDEEDDEGEEEEVVVDDRVTA</sequence>
<dbReference type="Gene3D" id="3.30.2350.20">
    <property type="entry name" value="TruD, catalytic domain"/>
    <property type="match status" value="2"/>
</dbReference>
<dbReference type="Pfam" id="PF01142">
    <property type="entry name" value="TruD"/>
    <property type="match status" value="1"/>
</dbReference>
<feature type="region of interest" description="Disordered" evidence="4">
    <location>
        <begin position="287"/>
        <end position="306"/>
    </location>
</feature>
<dbReference type="PROSITE" id="PS01268">
    <property type="entry name" value="UPF0024"/>
    <property type="match status" value="1"/>
</dbReference>
<evidence type="ECO:0000256" key="4">
    <source>
        <dbReference type="SAM" id="MobiDB-lite"/>
    </source>
</evidence>
<dbReference type="InterPro" id="IPR020103">
    <property type="entry name" value="PsdUridine_synth_cat_dom_sf"/>
</dbReference>
<keyword evidence="3" id="KW-0413">Isomerase</keyword>
<dbReference type="PROSITE" id="PS50984">
    <property type="entry name" value="TRUD"/>
    <property type="match status" value="1"/>
</dbReference>
<dbReference type="GO" id="GO:0008033">
    <property type="term" value="P:tRNA processing"/>
    <property type="evidence" value="ECO:0007669"/>
    <property type="project" value="UniProtKB-KW"/>
</dbReference>
<dbReference type="GeneID" id="92183693"/>
<reference evidence="6 7" key="1">
    <citation type="journal article" date="2024" name="bioRxiv">
        <title>Comparative genomics of Cryptococcus and Kwoniella reveals pathogenesis evolution and contrasting karyotype dynamics via intercentromeric recombination or chromosome fusion.</title>
        <authorList>
            <person name="Coelho M.A."/>
            <person name="David-Palma M."/>
            <person name="Shea T."/>
            <person name="Bowers K."/>
            <person name="McGinley-Smith S."/>
            <person name="Mohammad A.W."/>
            <person name="Gnirke A."/>
            <person name="Yurkov A.M."/>
            <person name="Nowrousian M."/>
            <person name="Sun S."/>
            <person name="Cuomo C.A."/>
            <person name="Heitman J."/>
        </authorList>
    </citation>
    <scope>NUCLEOTIDE SEQUENCE [LARGE SCALE GENOMIC DNA]</scope>
    <source>
        <strain evidence="6 7">CBS 13917</strain>
    </source>
</reference>
<dbReference type="GO" id="GO:0003723">
    <property type="term" value="F:RNA binding"/>
    <property type="evidence" value="ECO:0007669"/>
    <property type="project" value="InterPro"/>
</dbReference>
<dbReference type="InterPro" id="IPR020119">
    <property type="entry name" value="PsdUridine_synth_TruD_CS"/>
</dbReference>
<keyword evidence="7" id="KW-1185">Reference proteome</keyword>
<proteinExistence type="inferred from homology"/>
<dbReference type="InterPro" id="IPR011760">
    <property type="entry name" value="PsdUridine_synth_TruD_insert"/>
</dbReference>
<evidence type="ECO:0000256" key="1">
    <source>
        <dbReference type="ARBA" id="ARBA00007953"/>
    </source>
</evidence>
<evidence type="ECO:0000313" key="7">
    <source>
        <dbReference type="Proteomes" id="UP001388673"/>
    </source>
</evidence>
<gene>
    <name evidence="6" type="ORF">IAR55_006435</name>
</gene>
<feature type="region of interest" description="Disordered" evidence="4">
    <location>
        <begin position="314"/>
        <end position="368"/>
    </location>
</feature>
<evidence type="ECO:0000259" key="5">
    <source>
        <dbReference type="PROSITE" id="PS50984"/>
    </source>
</evidence>
<evidence type="ECO:0000256" key="3">
    <source>
        <dbReference type="ARBA" id="ARBA00023235"/>
    </source>
</evidence>
<evidence type="ECO:0000256" key="2">
    <source>
        <dbReference type="ARBA" id="ARBA00022694"/>
    </source>
</evidence>
<feature type="compositionally biased region" description="Acidic residues" evidence="4">
    <location>
        <begin position="911"/>
        <end position="928"/>
    </location>
</feature>
<dbReference type="InterPro" id="IPR001656">
    <property type="entry name" value="PsdUridine_synth_TruD"/>
</dbReference>
<dbReference type="GO" id="GO:0001522">
    <property type="term" value="P:pseudouridine synthesis"/>
    <property type="evidence" value="ECO:0007669"/>
    <property type="project" value="InterPro"/>
</dbReference>
<feature type="region of interest" description="Disordered" evidence="4">
    <location>
        <begin position="95"/>
        <end position="117"/>
    </location>
</feature>
<dbReference type="AlphaFoldDB" id="A0AAW0YIN6"/>
<name>A0AAW0YIN6_9TREE</name>
<dbReference type="PANTHER" id="PTHR13326:SF21">
    <property type="entry name" value="PSEUDOURIDYLATE SYNTHASE PUS7L"/>
    <property type="match status" value="1"/>
</dbReference>
<dbReference type="KEGG" id="kne:92183693"/>
<comment type="similarity">
    <text evidence="1">Belongs to the pseudouridine synthase TruD family.</text>
</comment>
<dbReference type="GO" id="GO:0009982">
    <property type="term" value="F:pseudouridine synthase activity"/>
    <property type="evidence" value="ECO:0007669"/>
    <property type="project" value="InterPro"/>
</dbReference>
<feature type="domain" description="TRUD" evidence="5">
    <location>
        <begin position="570"/>
        <end position="815"/>
    </location>
</feature>
<evidence type="ECO:0000313" key="6">
    <source>
        <dbReference type="EMBL" id="KAK8844588.1"/>
    </source>
</evidence>
<dbReference type="EMBL" id="JBCAWK010000013">
    <property type="protein sequence ID" value="KAK8844588.1"/>
    <property type="molecule type" value="Genomic_DNA"/>
</dbReference>
<dbReference type="GO" id="GO:0005634">
    <property type="term" value="C:nucleus"/>
    <property type="evidence" value="ECO:0007669"/>
    <property type="project" value="TreeGrafter"/>
</dbReference>
<dbReference type="PANTHER" id="PTHR13326">
    <property type="entry name" value="TRNA PSEUDOURIDINE SYNTHASE D"/>
    <property type="match status" value="1"/>
</dbReference>
<feature type="region of interest" description="Disordered" evidence="4">
    <location>
        <begin position="204"/>
        <end position="254"/>
    </location>
</feature>
<feature type="compositionally biased region" description="Basic and acidic residues" evidence="4">
    <location>
        <begin position="894"/>
        <end position="910"/>
    </location>
</feature>
<feature type="compositionally biased region" description="Polar residues" evidence="4">
    <location>
        <begin position="95"/>
        <end position="108"/>
    </location>
</feature>
<feature type="region of interest" description="Disordered" evidence="4">
    <location>
        <begin position="1"/>
        <end position="23"/>
    </location>
</feature>
<comment type="caution">
    <text evidence="6">The sequence shown here is derived from an EMBL/GenBank/DDBJ whole genome shotgun (WGS) entry which is preliminary data.</text>
</comment>
<dbReference type="InterPro" id="IPR042214">
    <property type="entry name" value="TruD_catalytic"/>
</dbReference>
<dbReference type="NCBIfam" id="TIGR00094">
    <property type="entry name" value="tRNA_TruD_broad"/>
    <property type="match status" value="1"/>
</dbReference>
<accession>A0AAW0YIN6</accession>
<organism evidence="6 7">
    <name type="scientific">Kwoniella newhampshirensis</name>
    <dbReference type="NCBI Taxonomy" id="1651941"/>
    <lineage>
        <taxon>Eukaryota</taxon>
        <taxon>Fungi</taxon>
        <taxon>Dikarya</taxon>
        <taxon>Basidiomycota</taxon>
        <taxon>Agaricomycotina</taxon>
        <taxon>Tremellomycetes</taxon>
        <taxon>Tremellales</taxon>
        <taxon>Cryptococcaceae</taxon>
        <taxon>Kwoniella</taxon>
    </lineage>
</organism>
<dbReference type="RefSeq" id="XP_066799812.1">
    <property type="nucleotide sequence ID" value="XM_066949518.1"/>
</dbReference>
<keyword evidence="2" id="KW-0819">tRNA processing</keyword>
<dbReference type="CDD" id="cd02576">
    <property type="entry name" value="PseudoU_synth_ScPUS7"/>
    <property type="match status" value="1"/>
</dbReference>
<feature type="region of interest" description="Disordered" evidence="4">
    <location>
        <begin position="881"/>
        <end position="935"/>
    </location>
</feature>
<dbReference type="Proteomes" id="UP001388673">
    <property type="component" value="Unassembled WGS sequence"/>
</dbReference>
<feature type="compositionally biased region" description="Low complexity" evidence="4">
    <location>
        <begin position="227"/>
        <end position="238"/>
    </location>
</feature>
<dbReference type="PIRSF" id="PIRSF037016">
    <property type="entry name" value="Pseudouridin_synth_euk_prd"/>
    <property type="match status" value="1"/>
</dbReference>
<protein>
    <recommendedName>
        <fullName evidence="5">TRUD domain-containing protein</fullName>
    </recommendedName>
</protein>